<keyword evidence="5 9" id="KW-0812">Transmembrane</keyword>
<evidence type="ECO:0000313" key="11">
    <source>
        <dbReference type="EMBL" id="GGI73876.1"/>
    </source>
</evidence>
<dbReference type="AlphaFoldDB" id="A0A917JK77"/>
<evidence type="ECO:0000256" key="5">
    <source>
        <dbReference type="ARBA" id="ARBA00022692"/>
    </source>
</evidence>
<comment type="caution">
    <text evidence="11">The sequence shown here is derived from an EMBL/GenBank/DDBJ whole genome shotgun (WGS) entry which is preliminary data.</text>
</comment>
<evidence type="ECO:0000256" key="2">
    <source>
        <dbReference type="ARBA" id="ARBA00022448"/>
    </source>
</evidence>
<keyword evidence="2 9" id="KW-0813">Transport</keyword>
<evidence type="ECO:0000259" key="10">
    <source>
        <dbReference type="Pfam" id="PF04290"/>
    </source>
</evidence>
<keyword evidence="6 9" id="KW-1133">Transmembrane helix</keyword>
<feature type="transmembrane region" description="Helical" evidence="9">
    <location>
        <begin position="96"/>
        <end position="117"/>
    </location>
</feature>
<evidence type="ECO:0000256" key="4">
    <source>
        <dbReference type="ARBA" id="ARBA00022519"/>
    </source>
</evidence>
<dbReference type="GO" id="GO:0022857">
    <property type="term" value="F:transmembrane transporter activity"/>
    <property type="evidence" value="ECO:0007669"/>
    <property type="project" value="UniProtKB-UniRule"/>
</dbReference>
<sequence>MRYGFSKGLILFEEIQWHLYAIGIMFGMSYAEITNSQVRVDVVADHLKPRTRLFWEMFGSVVFVLPMVGVILLNSWEYVASSFLLSETSESPLGLPFRWLIKSAIPISFILLALASISRLLRNLVTFFAKEEK</sequence>
<reference evidence="11" key="2">
    <citation type="submission" date="2020-09" db="EMBL/GenBank/DDBJ databases">
        <authorList>
            <person name="Sun Q."/>
            <person name="Ohkuma M."/>
        </authorList>
    </citation>
    <scope>NUCLEOTIDE SEQUENCE</scope>
    <source>
        <strain evidence="11">JCM 30804</strain>
    </source>
</reference>
<keyword evidence="4 9" id="KW-0997">Cell inner membrane</keyword>
<feature type="transmembrane region" description="Helical" evidence="9">
    <location>
        <begin position="15"/>
        <end position="33"/>
    </location>
</feature>
<dbReference type="GO" id="GO:0005886">
    <property type="term" value="C:plasma membrane"/>
    <property type="evidence" value="ECO:0007669"/>
    <property type="project" value="UniProtKB-SubCell"/>
</dbReference>
<keyword evidence="7 9" id="KW-0472">Membrane</keyword>
<comment type="similarity">
    <text evidence="8 9">Belongs to the TRAP transporter small permease family.</text>
</comment>
<dbReference type="Proteomes" id="UP000613743">
    <property type="component" value="Unassembled WGS sequence"/>
</dbReference>
<dbReference type="Pfam" id="PF04290">
    <property type="entry name" value="DctQ"/>
    <property type="match status" value="1"/>
</dbReference>
<evidence type="ECO:0000256" key="7">
    <source>
        <dbReference type="ARBA" id="ARBA00023136"/>
    </source>
</evidence>
<comment type="function">
    <text evidence="9">Part of the tripartite ATP-independent periplasmic (TRAP) transport system.</text>
</comment>
<comment type="subcellular location">
    <subcellularLocation>
        <location evidence="1 9">Cell inner membrane</location>
        <topology evidence="1 9">Multi-pass membrane protein</topology>
    </subcellularLocation>
</comment>
<accession>A0A917JK77</accession>
<evidence type="ECO:0000256" key="6">
    <source>
        <dbReference type="ARBA" id="ARBA00022989"/>
    </source>
</evidence>
<proteinExistence type="inferred from homology"/>
<protein>
    <recommendedName>
        <fullName evidence="9">TRAP transporter small permease protein</fullName>
    </recommendedName>
</protein>
<dbReference type="PANTHER" id="PTHR35011">
    <property type="entry name" value="2,3-DIKETO-L-GULONATE TRAP TRANSPORTER SMALL PERMEASE PROTEIN YIAM"/>
    <property type="match status" value="1"/>
</dbReference>
<organism evidence="11 12">
    <name type="scientific">Shewanella gelidii</name>
    <dbReference type="NCBI Taxonomy" id="1642821"/>
    <lineage>
        <taxon>Bacteria</taxon>
        <taxon>Pseudomonadati</taxon>
        <taxon>Pseudomonadota</taxon>
        <taxon>Gammaproteobacteria</taxon>
        <taxon>Alteromonadales</taxon>
        <taxon>Shewanellaceae</taxon>
        <taxon>Shewanella</taxon>
    </lineage>
</organism>
<keyword evidence="3" id="KW-1003">Cell membrane</keyword>
<dbReference type="EMBL" id="BMPZ01000002">
    <property type="protein sequence ID" value="GGI73876.1"/>
    <property type="molecule type" value="Genomic_DNA"/>
</dbReference>
<dbReference type="InterPro" id="IPR055348">
    <property type="entry name" value="DctQ"/>
</dbReference>
<evidence type="ECO:0000256" key="9">
    <source>
        <dbReference type="RuleBase" id="RU369079"/>
    </source>
</evidence>
<feature type="transmembrane region" description="Helical" evidence="9">
    <location>
        <begin position="53"/>
        <end position="76"/>
    </location>
</feature>
<keyword evidence="12" id="KW-1185">Reference proteome</keyword>
<dbReference type="PANTHER" id="PTHR35011:SF4">
    <property type="entry name" value="SLL1102 PROTEIN"/>
    <property type="match status" value="1"/>
</dbReference>
<feature type="domain" description="Tripartite ATP-independent periplasmic transporters DctQ component" evidence="10">
    <location>
        <begin position="1"/>
        <end position="124"/>
    </location>
</feature>
<name>A0A917JK77_9GAMM</name>
<evidence type="ECO:0000256" key="8">
    <source>
        <dbReference type="ARBA" id="ARBA00038436"/>
    </source>
</evidence>
<evidence type="ECO:0000313" key="12">
    <source>
        <dbReference type="Proteomes" id="UP000613743"/>
    </source>
</evidence>
<gene>
    <name evidence="11" type="ORF">GCM10009332_09230</name>
</gene>
<comment type="caution">
    <text evidence="9">Lacks conserved residue(s) required for the propagation of feature annotation.</text>
</comment>
<evidence type="ECO:0000256" key="1">
    <source>
        <dbReference type="ARBA" id="ARBA00004429"/>
    </source>
</evidence>
<evidence type="ECO:0000256" key="3">
    <source>
        <dbReference type="ARBA" id="ARBA00022475"/>
    </source>
</evidence>
<reference evidence="11" key="1">
    <citation type="journal article" date="2014" name="Int. J. Syst. Evol. Microbiol.">
        <title>Complete genome sequence of Corynebacterium casei LMG S-19264T (=DSM 44701T), isolated from a smear-ripened cheese.</title>
        <authorList>
            <consortium name="US DOE Joint Genome Institute (JGI-PGF)"/>
            <person name="Walter F."/>
            <person name="Albersmeier A."/>
            <person name="Kalinowski J."/>
            <person name="Ruckert C."/>
        </authorList>
    </citation>
    <scope>NUCLEOTIDE SEQUENCE</scope>
    <source>
        <strain evidence="11">JCM 30804</strain>
    </source>
</reference>
<dbReference type="InterPro" id="IPR007387">
    <property type="entry name" value="TRAP_DctQ"/>
</dbReference>
<comment type="subunit">
    <text evidence="9">The complex comprises the extracytoplasmic solute receptor protein and the two transmembrane proteins.</text>
</comment>